<sequence length="366" mass="40843">MSKELEDQAAAESAAQTEVDHSQVDHQQPPEERASEAAAFLDTLTAEEGDTNVNNEEGHDVSPLRDEQGRFAPKPADGAKAVDDAGAAVDPKAAKPTTEEKKSAPKDEDADLLEGIKSERGRERVQRLIAERNEVRAKAEQLDRSMAEVRTVLEGAGMDATQFAQHIEFSRLANSNDPQSLQLAAQMIEQVRVDIYKRLGQDAPGVDVLADFPDLAQRVNAFELDRQAALELAQYRRQQQQAQQTQQQQRQAEQEQQQQTQALQSSLAQVESYLNTRAHEVDHQPRMEVLSKYFKDPNNIQEFVRTYRPEQMSQAIRWMYDNIQVAPRSPSPSPIRARPQAVGSPMGRPGDDPVQKLSSILDSMGI</sequence>
<feature type="region of interest" description="Disordered" evidence="2">
    <location>
        <begin position="1"/>
        <end position="118"/>
    </location>
</feature>
<name>A0A842HM00_9BURK</name>
<evidence type="ECO:0000256" key="2">
    <source>
        <dbReference type="SAM" id="MobiDB-lite"/>
    </source>
</evidence>
<feature type="region of interest" description="Disordered" evidence="2">
    <location>
        <begin position="327"/>
        <end position="366"/>
    </location>
</feature>
<comment type="caution">
    <text evidence="3">The sequence shown here is derived from an EMBL/GenBank/DDBJ whole genome shotgun (WGS) entry which is preliminary data.</text>
</comment>
<protein>
    <submittedName>
        <fullName evidence="3">Uncharacterized protein</fullName>
    </submittedName>
</protein>
<dbReference type="AlphaFoldDB" id="A0A842HM00"/>
<evidence type="ECO:0000313" key="4">
    <source>
        <dbReference type="Proteomes" id="UP000545386"/>
    </source>
</evidence>
<dbReference type="Proteomes" id="UP000545386">
    <property type="component" value="Unassembled WGS sequence"/>
</dbReference>
<keyword evidence="4" id="KW-1185">Reference proteome</keyword>
<feature type="compositionally biased region" description="Polar residues" evidence="2">
    <location>
        <begin position="356"/>
        <end position="366"/>
    </location>
</feature>
<proteinExistence type="predicted"/>
<keyword evidence="1" id="KW-0175">Coiled coil</keyword>
<feature type="compositionally biased region" description="Basic and acidic residues" evidence="2">
    <location>
        <begin position="56"/>
        <end position="69"/>
    </location>
</feature>
<feature type="compositionally biased region" description="Low complexity" evidence="2">
    <location>
        <begin position="72"/>
        <end position="96"/>
    </location>
</feature>
<dbReference type="EMBL" id="JACJUU010000001">
    <property type="protein sequence ID" value="MBC2768568.1"/>
    <property type="molecule type" value="Genomic_DNA"/>
</dbReference>
<evidence type="ECO:0000313" key="3">
    <source>
        <dbReference type="EMBL" id="MBC2768568.1"/>
    </source>
</evidence>
<evidence type="ECO:0000256" key="1">
    <source>
        <dbReference type="SAM" id="Coils"/>
    </source>
</evidence>
<dbReference type="RefSeq" id="WP_185778404.1">
    <property type="nucleotide sequence ID" value="NZ_JACJUU010000001.1"/>
</dbReference>
<accession>A0A842HM00</accession>
<feature type="coiled-coil region" evidence="1">
    <location>
        <begin position="232"/>
        <end position="262"/>
    </location>
</feature>
<feature type="compositionally biased region" description="Basic and acidic residues" evidence="2">
    <location>
        <begin position="18"/>
        <end position="35"/>
    </location>
</feature>
<reference evidence="3 4" key="1">
    <citation type="submission" date="2020-08" db="EMBL/GenBank/DDBJ databases">
        <title>Paraeoetvoesia sp. YC-7-48 draft genome sequence.</title>
        <authorList>
            <person name="Yao L."/>
        </authorList>
    </citation>
    <scope>NUCLEOTIDE SEQUENCE [LARGE SCALE GENOMIC DNA]</scope>
    <source>
        <strain evidence="4">YC-7-48</strain>
    </source>
</reference>
<feature type="compositionally biased region" description="Basic and acidic residues" evidence="2">
    <location>
        <begin position="97"/>
        <end position="107"/>
    </location>
</feature>
<organism evidence="3 4">
    <name type="scientific">Pusillimonas minor</name>
    <dbReference type="NCBI Taxonomy" id="2697024"/>
    <lineage>
        <taxon>Bacteria</taxon>
        <taxon>Pseudomonadati</taxon>
        <taxon>Pseudomonadota</taxon>
        <taxon>Betaproteobacteria</taxon>
        <taxon>Burkholderiales</taxon>
        <taxon>Alcaligenaceae</taxon>
        <taxon>Pusillimonas</taxon>
    </lineage>
</organism>
<gene>
    <name evidence="3" type="ORF">GTU67_01395</name>
</gene>